<evidence type="ECO:0000313" key="4">
    <source>
        <dbReference type="Proteomes" id="UP000291758"/>
    </source>
</evidence>
<keyword evidence="2" id="KW-0812">Transmembrane</keyword>
<accession>A0A4P6ETD0</accession>
<evidence type="ECO:0000256" key="2">
    <source>
        <dbReference type="SAM" id="Phobius"/>
    </source>
</evidence>
<feature type="region of interest" description="Disordered" evidence="1">
    <location>
        <begin position="82"/>
        <end position="109"/>
    </location>
</feature>
<keyword evidence="2" id="KW-0472">Membrane</keyword>
<dbReference type="EMBL" id="CP035495">
    <property type="protein sequence ID" value="QAY63617.1"/>
    <property type="molecule type" value="Genomic_DNA"/>
</dbReference>
<feature type="transmembrane region" description="Helical" evidence="2">
    <location>
        <begin position="36"/>
        <end position="54"/>
    </location>
</feature>
<dbReference type="AlphaFoldDB" id="A0A4P6ETD0"/>
<keyword evidence="4" id="KW-1185">Reference proteome</keyword>
<evidence type="ECO:0000256" key="1">
    <source>
        <dbReference type="SAM" id="MobiDB-lite"/>
    </source>
</evidence>
<proteinExistence type="predicted"/>
<sequence length="109" mass="11336">MSRAASLTRTRLHQAVGVALGSISGVAFTSVWWRGVVLAVVIAAFVVGGGMAFSRITDALARNHVVLQEMVARQRRDTRTIADIAGSAGRSAPTSGPSETGSRGGRSRS</sequence>
<dbReference type="KEGG" id="xyl:ET495_10550"/>
<gene>
    <name evidence="3" type="ORF">ET495_10550</name>
</gene>
<dbReference type="RefSeq" id="WP_129204779.1">
    <property type="nucleotide sequence ID" value="NZ_CP035495.1"/>
</dbReference>
<dbReference type="Proteomes" id="UP000291758">
    <property type="component" value="Chromosome"/>
</dbReference>
<name>A0A4P6ETD0_9MICO</name>
<reference evidence="3 4" key="1">
    <citation type="submission" date="2019-01" db="EMBL/GenBank/DDBJ databases">
        <title>Genome sequencing of strain 2JSPR-7.</title>
        <authorList>
            <person name="Heo J."/>
            <person name="Kim S.-J."/>
            <person name="Kim J.-S."/>
            <person name="Hong S.-B."/>
            <person name="Kwon S.-W."/>
        </authorList>
    </citation>
    <scope>NUCLEOTIDE SEQUENCE [LARGE SCALE GENOMIC DNA]</scope>
    <source>
        <strain evidence="3 4">2JSPR-7</strain>
    </source>
</reference>
<evidence type="ECO:0000313" key="3">
    <source>
        <dbReference type="EMBL" id="QAY63617.1"/>
    </source>
</evidence>
<keyword evidence="2" id="KW-1133">Transmembrane helix</keyword>
<protein>
    <submittedName>
        <fullName evidence="3">Uncharacterized protein</fullName>
    </submittedName>
</protein>
<organism evidence="3 4">
    <name type="scientific">Xylanimonas allomyrinae</name>
    <dbReference type="NCBI Taxonomy" id="2509459"/>
    <lineage>
        <taxon>Bacteria</taxon>
        <taxon>Bacillati</taxon>
        <taxon>Actinomycetota</taxon>
        <taxon>Actinomycetes</taxon>
        <taxon>Micrococcales</taxon>
        <taxon>Promicromonosporaceae</taxon>
        <taxon>Xylanimonas</taxon>
    </lineage>
</organism>